<name>A0A0G0XGM4_9BACT</name>
<evidence type="ECO:0000313" key="2">
    <source>
        <dbReference type="Proteomes" id="UP000033856"/>
    </source>
</evidence>
<comment type="caution">
    <text evidence="1">The sequence shown here is derived from an EMBL/GenBank/DDBJ whole genome shotgun (WGS) entry which is preliminary data.</text>
</comment>
<accession>A0A0G0XGM4</accession>
<organism evidence="1 2">
    <name type="scientific">Candidatus Jorgensenbacteria bacterium GW2011_GWF2_41_8</name>
    <dbReference type="NCBI Taxonomy" id="1618667"/>
    <lineage>
        <taxon>Bacteria</taxon>
        <taxon>Candidatus Joergenseniibacteriota</taxon>
    </lineage>
</organism>
<protein>
    <submittedName>
        <fullName evidence="1">Uncharacterized protein</fullName>
    </submittedName>
</protein>
<dbReference type="Proteomes" id="UP000033856">
    <property type="component" value="Unassembled WGS sequence"/>
</dbReference>
<proteinExistence type="predicted"/>
<reference evidence="1 2" key="1">
    <citation type="journal article" date="2015" name="Nature">
        <title>rRNA introns, odd ribosomes, and small enigmatic genomes across a large radiation of phyla.</title>
        <authorList>
            <person name="Brown C.T."/>
            <person name="Hug L.A."/>
            <person name="Thomas B.C."/>
            <person name="Sharon I."/>
            <person name="Castelle C.J."/>
            <person name="Singh A."/>
            <person name="Wilkins M.J."/>
            <person name="Williams K.H."/>
            <person name="Banfield J.F."/>
        </authorList>
    </citation>
    <scope>NUCLEOTIDE SEQUENCE [LARGE SCALE GENOMIC DNA]</scope>
</reference>
<feature type="non-terminal residue" evidence="1">
    <location>
        <position position="186"/>
    </location>
</feature>
<sequence>MEFEILAWSIIAGFSRGINIYKNNTEDFNKAEFKKFLKKELRDRFGNNYHTDSKTHIKKLSKLKEDIDRKFGKILDNGEQIYFGRVQKIVNLYLKYRWVCFNERKPVHCPFDSNILNELGLFGIRFTRMTEDQYREAIKKVEEKANRFENIAEWEIKVFNSKNPFYQNLLPRQSSIFFLFLVFRMP</sequence>
<dbReference type="AlphaFoldDB" id="A0A0G0XGM4"/>
<dbReference type="EMBL" id="LCCD01000047">
    <property type="protein sequence ID" value="KKS23567.1"/>
    <property type="molecule type" value="Genomic_DNA"/>
</dbReference>
<evidence type="ECO:0000313" key="1">
    <source>
        <dbReference type="EMBL" id="KKS23567.1"/>
    </source>
</evidence>
<gene>
    <name evidence="1" type="ORF">UU83_C0047G0013</name>
</gene>